<feature type="coiled-coil region" evidence="3">
    <location>
        <begin position="288"/>
        <end position="315"/>
    </location>
</feature>
<protein>
    <submittedName>
        <fullName evidence="4">Acetylornithine deacetylase</fullName>
    </submittedName>
</protein>
<evidence type="ECO:0000313" key="4">
    <source>
        <dbReference type="EMBL" id="SCF34477.1"/>
    </source>
</evidence>
<dbReference type="Proteomes" id="UP000198242">
    <property type="component" value="Chromosome I"/>
</dbReference>
<dbReference type="InterPro" id="IPR050072">
    <property type="entry name" value="Peptidase_M20A"/>
</dbReference>
<dbReference type="SUPFAM" id="SSF55031">
    <property type="entry name" value="Bacterial exopeptidase dimerisation domain"/>
    <property type="match status" value="1"/>
</dbReference>
<evidence type="ECO:0000256" key="3">
    <source>
        <dbReference type="SAM" id="Coils"/>
    </source>
</evidence>
<keyword evidence="5" id="KW-1185">Reference proteome</keyword>
<proteinExistence type="predicted"/>
<dbReference type="Gene3D" id="3.30.70.360">
    <property type="match status" value="1"/>
</dbReference>
<dbReference type="PANTHER" id="PTHR43808">
    <property type="entry name" value="ACETYLORNITHINE DEACETYLASE"/>
    <property type="match status" value="1"/>
</dbReference>
<dbReference type="InterPro" id="IPR036264">
    <property type="entry name" value="Bact_exopeptidase_dim_dom"/>
</dbReference>
<gene>
    <name evidence="4" type="ORF">GA0074695_5853</name>
</gene>
<dbReference type="Pfam" id="PF01546">
    <property type="entry name" value="Peptidase_M20"/>
    <property type="match status" value="1"/>
</dbReference>
<sequence length="421" mass="45585">MTDAQPVRSAEPSARALADRLDVARPLALLQRMVRFDSRTETPGEAQLAKWLVDYMTELGLDAWLDEVSPGRYNAIGVFKGSGGDVPGAASLLFNGHIDTNPATEGWTVDPWGAHTTDEVIYGLGVSNMKAGCASYLSAVEALIRGGFRPAADVTLTFVVGELQGGIGTVKMIEHGVRADYFINCEPTDVQALTLHAGAFNFTVELTGVTRHLSKREESVDAIVAACALVPRLNALTFSGATDERHAEVNRCNVGVIHGALGRTLEEWRPPQIADFVRLVGTGRYAPSQSVESVLADLRRELDRLESEFPGLRAEVFPQEKVTDRPDMPPFEVSADSRIVRTVNTAYEAVRGTAQPTGAIKPCCFFGSDAAHLSKAGMEGIVCGPGGKYNTMPDERVELVDYYDMIRMHMLAIEEVCGRGN</sequence>
<dbReference type="SUPFAM" id="SSF53187">
    <property type="entry name" value="Zn-dependent exopeptidases"/>
    <property type="match status" value="1"/>
</dbReference>
<evidence type="ECO:0000256" key="1">
    <source>
        <dbReference type="ARBA" id="ARBA00022723"/>
    </source>
</evidence>
<evidence type="ECO:0000313" key="5">
    <source>
        <dbReference type="Proteomes" id="UP000198242"/>
    </source>
</evidence>
<organism evidence="4 5">
    <name type="scientific">Micromonospora viridifaciens</name>
    <dbReference type="NCBI Taxonomy" id="1881"/>
    <lineage>
        <taxon>Bacteria</taxon>
        <taxon>Bacillati</taxon>
        <taxon>Actinomycetota</taxon>
        <taxon>Actinomycetes</taxon>
        <taxon>Micromonosporales</taxon>
        <taxon>Micromonosporaceae</taxon>
        <taxon>Micromonospora</taxon>
    </lineage>
</organism>
<dbReference type="OrthoDB" id="7055905at2"/>
<dbReference type="RefSeq" id="WP_089009104.1">
    <property type="nucleotide sequence ID" value="NZ_LT607411.1"/>
</dbReference>
<reference evidence="5" key="1">
    <citation type="submission" date="2016-06" db="EMBL/GenBank/DDBJ databases">
        <authorList>
            <person name="Varghese N."/>
            <person name="Submissions Spin"/>
        </authorList>
    </citation>
    <scope>NUCLEOTIDE SEQUENCE [LARGE SCALE GENOMIC DNA]</scope>
    <source>
        <strain evidence="5">DSM 43909</strain>
    </source>
</reference>
<dbReference type="Gene3D" id="3.40.630.10">
    <property type="entry name" value="Zn peptidases"/>
    <property type="match status" value="2"/>
</dbReference>
<dbReference type="InterPro" id="IPR002933">
    <property type="entry name" value="Peptidase_M20"/>
</dbReference>
<keyword evidence="2" id="KW-0378">Hydrolase</keyword>
<dbReference type="EMBL" id="LT607411">
    <property type="protein sequence ID" value="SCF34477.1"/>
    <property type="molecule type" value="Genomic_DNA"/>
</dbReference>
<keyword evidence="3" id="KW-0175">Coiled coil</keyword>
<accession>A0A1C4ZN04</accession>
<dbReference type="GO" id="GO:0016787">
    <property type="term" value="F:hydrolase activity"/>
    <property type="evidence" value="ECO:0007669"/>
    <property type="project" value="UniProtKB-KW"/>
</dbReference>
<dbReference type="AlphaFoldDB" id="A0A1C4ZN04"/>
<keyword evidence="1" id="KW-0479">Metal-binding</keyword>
<name>A0A1C4ZN04_MICVI</name>
<dbReference type="GO" id="GO:0046872">
    <property type="term" value="F:metal ion binding"/>
    <property type="evidence" value="ECO:0007669"/>
    <property type="project" value="UniProtKB-KW"/>
</dbReference>
<dbReference type="PANTHER" id="PTHR43808:SF25">
    <property type="entry name" value="PEPTIDASE M20 DIMERISATION DOMAIN-CONTAINING PROTEIN"/>
    <property type="match status" value="1"/>
</dbReference>
<evidence type="ECO:0000256" key="2">
    <source>
        <dbReference type="ARBA" id="ARBA00022801"/>
    </source>
</evidence>